<dbReference type="EMBL" id="DSGT01000009">
    <property type="protein sequence ID" value="HEW53226.1"/>
    <property type="molecule type" value="Genomic_DNA"/>
</dbReference>
<keyword evidence="3 4" id="KW-0067">ATP-binding</keyword>
<dbReference type="Pfam" id="PF02655">
    <property type="entry name" value="ATP-grasp_3"/>
    <property type="match status" value="1"/>
</dbReference>
<feature type="domain" description="ATP-grasp" evidence="5">
    <location>
        <begin position="137"/>
        <end position="323"/>
    </location>
</feature>
<proteinExistence type="predicted"/>
<dbReference type="AlphaFoldDB" id="A0A7C2V9P6"/>
<dbReference type="PANTHER" id="PTHR43055">
    <property type="entry name" value="FORMATE-DEPENDENT PHOSPHORIBOSYLGLYCINAMIDE FORMYLTRANSFERASE"/>
    <property type="match status" value="1"/>
</dbReference>
<dbReference type="GO" id="GO:0016874">
    <property type="term" value="F:ligase activity"/>
    <property type="evidence" value="ECO:0007669"/>
    <property type="project" value="UniProtKB-KW"/>
</dbReference>
<protein>
    <submittedName>
        <fullName evidence="6">ATP-grasp domain-containing protein</fullName>
    </submittedName>
</protein>
<gene>
    <name evidence="6" type="ORF">ENO77_03570</name>
</gene>
<evidence type="ECO:0000256" key="2">
    <source>
        <dbReference type="ARBA" id="ARBA00022741"/>
    </source>
</evidence>
<dbReference type="InterPro" id="IPR011761">
    <property type="entry name" value="ATP-grasp"/>
</dbReference>
<sequence>MAMECLHRCSFGCTLVQVLVTEYILSTYTPGKHDLALIPEAYSMILALKGVLQKAGARTVVTVSRYLTDIVRFSEAVQTDEESYIDSLERLSKSFDLVIAIAPPLQLVQIADAIHEDKLLGPPRSIMRLLSSKHLYARVLGECGISVPQTISCAGRSRCDLSELDGPYVVKPSMLAGGEHVYIAYSRDDVEKLVDVVAMRDPRGYAVVQRYVEGVHGSISIVFVRGKPSLFSVNLQLVSVEDNRIVYHGNVLPLRSEPIVSQAKNVVNKLSKCLGGLSGYIGMDFVWNGEMVVVEVNPRFTTSGIGIAKLYPKLGEMMLGLADDYGSVYLGYAVSGYAYIVKTGGCTDSSLLEQCLQGLVVGTATSFEESLARVELLNPRAIFAPTPKEYLRNIC</sequence>
<evidence type="ECO:0000256" key="4">
    <source>
        <dbReference type="PROSITE-ProRule" id="PRU00409"/>
    </source>
</evidence>
<evidence type="ECO:0000313" key="6">
    <source>
        <dbReference type="EMBL" id="HEW53226.1"/>
    </source>
</evidence>
<dbReference type="Gene3D" id="3.30.470.20">
    <property type="entry name" value="ATP-grasp fold, B domain"/>
    <property type="match status" value="1"/>
</dbReference>
<keyword evidence="1" id="KW-0436">Ligase</keyword>
<organism evidence="6">
    <name type="scientific">Ignisphaera aggregans</name>
    <dbReference type="NCBI Taxonomy" id="334771"/>
    <lineage>
        <taxon>Archaea</taxon>
        <taxon>Thermoproteota</taxon>
        <taxon>Thermoprotei</taxon>
        <taxon>Desulfurococcales</taxon>
        <taxon>Desulfurococcaceae</taxon>
        <taxon>Ignisphaera</taxon>
    </lineage>
</organism>
<evidence type="ECO:0000256" key="1">
    <source>
        <dbReference type="ARBA" id="ARBA00022598"/>
    </source>
</evidence>
<evidence type="ECO:0000256" key="3">
    <source>
        <dbReference type="ARBA" id="ARBA00022840"/>
    </source>
</evidence>
<dbReference type="InterPro" id="IPR003806">
    <property type="entry name" value="ATP-grasp_PylC-type"/>
</dbReference>
<dbReference type="SUPFAM" id="SSF56059">
    <property type="entry name" value="Glutathione synthetase ATP-binding domain-like"/>
    <property type="match status" value="1"/>
</dbReference>
<keyword evidence="2 4" id="KW-0547">Nucleotide-binding</keyword>
<dbReference type="GO" id="GO:0046872">
    <property type="term" value="F:metal ion binding"/>
    <property type="evidence" value="ECO:0007669"/>
    <property type="project" value="InterPro"/>
</dbReference>
<reference evidence="6" key="1">
    <citation type="journal article" date="2020" name="mSystems">
        <title>Genome- and Community-Level Interaction Insights into Carbon Utilization and Element Cycling Functions of Hydrothermarchaeota in Hydrothermal Sediment.</title>
        <authorList>
            <person name="Zhou Z."/>
            <person name="Liu Y."/>
            <person name="Xu W."/>
            <person name="Pan J."/>
            <person name="Luo Z.H."/>
            <person name="Li M."/>
        </authorList>
    </citation>
    <scope>NUCLEOTIDE SEQUENCE [LARGE SCALE GENOMIC DNA]</scope>
    <source>
        <strain evidence="6">SpSt-16</strain>
    </source>
</reference>
<dbReference type="GO" id="GO:0005829">
    <property type="term" value="C:cytosol"/>
    <property type="evidence" value="ECO:0007669"/>
    <property type="project" value="TreeGrafter"/>
</dbReference>
<dbReference type="GO" id="GO:0005524">
    <property type="term" value="F:ATP binding"/>
    <property type="evidence" value="ECO:0007669"/>
    <property type="project" value="UniProtKB-UniRule"/>
</dbReference>
<dbReference type="PANTHER" id="PTHR43055:SF1">
    <property type="entry name" value="FORMATE-DEPENDENT PHOSPHORIBOSYLGLYCINAMIDE FORMYLTRANSFERASE"/>
    <property type="match status" value="1"/>
</dbReference>
<dbReference type="Gene3D" id="2.30.36.100">
    <property type="match status" value="1"/>
</dbReference>
<comment type="caution">
    <text evidence="6">The sequence shown here is derived from an EMBL/GenBank/DDBJ whole genome shotgun (WGS) entry which is preliminary data.</text>
</comment>
<name>A0A7C2V9P6_9CREN</name>
<accession>A0A7C2V9P6</accession>
<evidence type="ECO:0000259" key="5">
    <source>
        <dbReference type="PROSITE" id="PS50975"/>
    </source>
</evidence>
<dbReference type="PROSITE" id="PS50975">
    <property type="entry name" value="ATP_GRASP"/>
    <property type="match status" value="1"/>
</dbReference>